<dbReference type="PANTHER" id="PTHR43024:SF1">
    <property type="entry name" value="UDP-N-ACETYLMURAMOYL-TRIPEPTIDE--D-ALANYL-D-ALANINE LIGASE"/>
    <property type="match status" value="1"/>
</dbReference>
<evidence type="ECO:0000259" key="13">
    <source>
        <dbReference type="Pfam" id="PF08245"/>
    </source>
</evidence>
<evidence type="ECO:0000256" key="4">
    <source>
        <dbReference type="ARBA" id="ARBA00022741"/>
    </source>
</evidence>
<feature type="domain" description="Mur ligase central" evidence="13">
    <location>
        <begin position="107"/>
        <end position="293"/>
    </location>
</feature>
<dbReference type="InterPro" id="IPR013221">
    <property type="entry name" value="Mur_ligase_cen"/>
</dbReference>
<dbReference type="GO" id="GO:0051301">
    <property type="term" value="P:cell division"/>
    <property type="evidence" value="ECO:0007669"/>
    <property type="project" value="UniProtKB-KW"/>
</dbReference>
<dbReference type="Gene3D" id="3.90.190.20">
    <property type="entry name" value="Mur ligase, C-terminal domain"/>
    <property type="match status" value="1"/>
</dbReference>
<accession>A0A0F9NXI8</accession>
<comment type="caution">
    <text evidence="14">The sequence shown here is derived from an EMBL/GenBank/DDBJ whole genome shotgun (WGS) entry which is preliminary data.</text>
</comment>
<evidence type="ECO:0000259" key="12">
    <source>
        <dbReference type="Pfam" id="PF02875"/>
    </source>
</evidence>
<sequence length="451" mass="48441">MAMQFTLSQLAEILGVDEVTNSQAVTNGAVIDSRQVQVGSLFIALKGDQVDGHDYLNKARELGAVAALVSDYQDDELPQIKVPDVRLAFAKIAHAWLQKCQAKIVAITGSNGKTTLKEMVKSILSEVGSVSATKGNLNNDLGVPLTVCQLDAYDQYAVIEMGTNHQGEIAYLMDIVSPDVSVINNVAASHLEGLGTVEGVAIEKGAIYQGLKEAGTAVINIDMPYQTIWQPMIEGKKTLTFGLTDEADIHAQYVQLDPSSSHFLVSIDNVNHHFTLPLPGIHNVSNALAAIALSEALTIPVDAMVKGLNKIQAVAHRLQIRPAISGGRLIDDSYNANPGSFQQALASLIAFPGQHWLVLGDFAELGETSESLHKQLGLDAKQSGVSQLFTVGMKSRIAAESFGTNAIHFEDISTLQQHLERHLTDGVTCLVKGSRFMQLDKLADALSQEAK</sequence>
<evidence type="ECO:0000256" key="2">
    <source>
        <dbReference type="ARBA" id="ARBA00022598"/>
    </source>
</evidence>
<dbReference type="SUPFAM" id="SSF53623">
    <property type="entry name" value="MurD-like peptide ligases, catalytic domain"/>
    <property type="match status" value="1"/>
</dbReference>
<keyword evidence="5" id="KW-0067">ATP-binding</keyword>
<keyword evidence="2" id="KW-0436">Ligase</keyword>
<dbReference type="HAMAP" id="MF_02019">
    <property type="entry name" value="MurF"/>
    <property type="match status" value="1"/>
</dbReference>
<organism evidence="14">
    <name type="scientific">marine sediment metagenome</name>
    <dbReference type="NCBI Taxonomy" id="412755"/>
    <lineage>
        <taxon>unclassified sequences</taxon>
        <taxon>metagenomes</taxon>
        <taxon>ecological metagenomes</taxon>
    </lineage>
</organism>
<dbReference type="InterPro" id="IPR005863">
    <property type="entry name" value="UDP-N-AcMur_synth"/>
</dbReference>
<evidence type="ECO:0000256" key="6">
    <source>
        <dbReference type="ARBA" id="ARBA00022960"/>
    </source>
</evidence>
<dbReference type="Gene3D" id="3.40.1190.10">
    <property type="entry name" value="Mur-like, catalytic domain"/>
    <property type="match status" value="1"/>
</dbReference>
<feature type="domain" description="Mur ligase C-terminal" evidence="12">
    <location>
        <begin position="316"/>
        <end position="435"/>
    </location>
</feature>
<dbReference type="InterPro" id="IPR051046">
    <property type="entry name" value="MurCDEF_CellWall_CoF430Synth"/>
</dbReference>
<evidence type="ECO:0000256" key="8">
    <source>
        <dbReference type="ARBA" id="ARBA00023306"/>
    </source>
</evidence>
<dbReference type="GO" id="GO:0008360">
    <property type="term" value="P:regulation of cell shape"/>
    <property type="evidence" value="ECO:0007669"/>
    <property type="project" value="UniProtKB-KW"/>
</dbReference>
<dbReference type="PANTHER" id="PTHR43024">
    <property type="entry name" value="UDP-N-ACETYLMURAMOYL-TRIPEPTIDE--D-ALANYL-D-ALANINE LIGASE"/>
    <property type="match status" value="1"/>
</dbReference>
<evidence type="ECO:0000256" key="5">
    <source>
        <dbReference type="ARBA" id="ARBA00022840"/>
    </source>
</evidence>
<keyword evidence="8" id="KW-0131">Cell cycle</keyword>
<dbReference type="SUPFAM" id="SSF63418">
    <property type="entry name" value="MurE/MurF N-terminal domain"/>
    <property type="match status" value="1"/>
</dbReference>
<dbReference type="Pfam" id="PF01225">
    <property type="entry name" value="Mur_ligase"/>
    <property type="match status" value="1"/>
</dbReference>
<evidence type="ECO:0000256" key="10">
    <source>
        <dbReference type="ARBA" id="ARBA00031461"/>
    </source>
</evidence>
<evidence type="ECO:0000313" key="14">
    <source>
        <dbReference type="EMBL" id="KKM85947.1"/>
    </source>
</evidence>
<dbReference type="InterPro" id="IPR036615">
    <property type="entry name" value="Mur_ligase_C_dom_sf"/>
</dbReference>
<proteinExistence type="inferred from homology"/>
<dbReference type="NCBIfam" id="TIGR01143">
    <property type="entry name" value="murF"/>
    <property type="match status" value="1"/>
</dbReference>
<dbReference type="SUPFAM" id="SSF53244">
    <property type="entry name" value="MurD-like peptide ligases, peptide-binding domain"/>
    <property type="match status" value="1"/>
</dbReference>
<keyword evidence="1" id="KW-0963">Cytoplasm</keyword>
<keyword evidence="6" id="KW-0133">Cell shape</keyword>
<dbReference type="GO" id="GO:0071555">
    <property type="term" value="P:cell wall organization"/>
    <property type="evidence" value="ECO:0007669"/>
    <property type="project" value="UniProtKB-KW"/>
</dbReference>
<dbReference type="Gene3D" id="3.40.1390.10">
    <property type="entry name" value="MurE/MurF, N-terminal domain"/>
    <property type="match status" value="1"/>
</dbReference>
<dbReference type="GO" id="GO:0009252">
    <property type="term" value="P:peptidoglycan biosynthetic process"/>
    <property type="evidence" value="ECO:0007669"/>
    <property type="project" value="UniProtKB-KW"/>
</dbReference>
<dbReference type="GO" id="GO:0005524">
    <property type="term" value="F:ATP binding"/>
    <property type="evidence" value="ECO:0007669"/>
    <property type="project" value="UniProtKB-KW"/>
</dbReference>
<dbReference type="InterPro" id="IPR036565">
    <property type="entry name" value="Mur-like_cat_sf"/>
</dbReference>
<dbReference type="GO" id="GO:0047480">
    <property type="term" value="F:UDP-N-acetylmuramoyl-tripeptide-D-alanyl-D-alanine ligase activity"/>
    <property type="evidence" value="ECO:0007669"/>
    <property type="project" value="InterPro"/>
</dbReference>
<evidence type="ECO:0000259" key="11">
    <source>
        <dbReference type="Pfam" id="PF01225"/>
    </source>
</evidence>
<dbReference type="InterPro" id="IPR000713">
    <property type="entry name" value="Mur_ligase_N"/>
</dbReference>
<keyword evidence="3" id="KW-0132">Cell division</keyword>
<evidence type="ECO:0000256" key="9">
    <source>
        <dbReference type="ARBA" id="ARBA00023316"/>
    </source>
</evidence>
<feature type="domain" description="Mur ligase N-terminal catalytic" evidence="11">
    <location>
        <begin position="30"/>
        <end position="85"/>
    </location>
</feature>
<evidence type="ECO:0000256" key="3">
    <source>
        <dbReference type="ARBA" id="ARBA00022618"/>
    </source>
</evidence>
<name>A0A0F9NXI8_9ZZZZ</name>
<keyword evidence="4" id="KW-0547">Nucleotide-binding</keyword>
<dbReference type="InterPro" id="IPR004101">
    <property type="entry name" value="Mur_ligase_C"/>
</dbReference>
<evidence type="ECO:0000256" key="7">
    <source>
        <dbReference type="ARBA" id="ARBA00022984"/>
    </source>
</evidence>
<keyword evidence="7" id="KW-0573">Peptidoglycan synthesis</keyword>
<protein>
    <recommendedName>
        <fullName evidence="10">UDP-MurNAc-pentapeptide synthetase</fullName>
    </recommendedName>
</protein>
<keyword evidence="9" id="KW-0961">Cell wall biogenesis/degradation</keyword>
<dbReference type="EMBL" id="LAZR01007331">
    <property type="protein sequence ID" value="KKM85947.1"/>
    <property type="molecule type" value="Genomic_DNA"/>
</dbReference>
<dbReference type="AlphaFoldDB" id="A0A0F9NXI8"/>
<dbReference type="Pfam" id="PF02875">
    <property type="entry name" value="Mur_ligase_C"/>
    <property type="match status" value="1"/>
</dbReference>
<reference evidence="14" key="1">
    <citation type="journal article" date="2015" name="Nature">
        <title>Complex archaea that bridge the gap between prokaryotes and eukaryotes.</title>
        <authorList>
            <person name="Spang A."/>
            <person name="Saw J.H."/>
            <person name="Jorgensen S.L."/>
            <person name="Zaremba-Niedzwiedzka K."/>
            <person name="Martijn J."/>
            <person name="Lind A.E."/>
            <person name="van Eijk R."/>
            <person name="Schleper C."/>
            <person name="Guy L."/>
            <person name="Ettema T.J."/>
        </authorList>
    </citation>
    <scope>NUCLEOTIDE SEQUENCE</scope>
</reference>
<dbReference type="Pfam" id="PF08245">
    <property type="entry name" value="Mur_ligase_M"/>
    <property type="match status" value="1"/>
</dbReference>
<dbReference type="InterPro" id="IPR035911">
    <property type="entry name" value="MurE/MurF_N"/>
</dbReference>
<gene>
    <name evidence="14" type="ORF">LCGC14_1283950</name>
</gene>
<evidence type="ECO:0000256" key="1">
    <source>
        <dbReference type="ARBA" id="ARBA00022490"/>
    </source>
</evidence>